<keyword evidence="3" id="KW-1185">Reference proteome</keyword>
<accession>A0A8T0WT79</accession>
<evidence type="ECO:0000313" key="3">
    <source>
        <dbReference type="Proteomes" id="UP000823388"/>
    </source>
</evidence>
<gene>
    <name evidence="2" type="ORF">PVAP13_1NG035700</name>
</gene>
<proteinExistence type="predicted"/>
<name>A0A8T0WT79_PANVG</name>
<protein>
    <submittedName>
        <fullName evidence="2">Uncharacterized protein</fullName>
    </submittedName>
</protein>
<comment type="caution">
    <text evidence="2">The sequence shown here is derived from an EMBL/GenBank/DDBJ whole genome shotgun (WGS) entry which is preliminary data.</text>
</comment>
<organism evidence="2 3">
    <name type="scientific">Panicum virgatum</name>
    <name type="common">Blackwell switchgrass</name>
    <dbReference type="NCBI Taxonomy" id="38727"/>
    <lineage>
        <taxon>Eukaryota</taxon>
        <taxon>Viridiplantae</taxon>
        <taxon>Streptophyta</taxon>
        <taxon>Embryophyta</taxon>
        <taxon>Tracheophyta</taxon>
        <taxon>Spermatophyta</taxon>
        <taxon>Magnoliopsida</taxon>
        <taxon>Liliopsida</taxon>
        <taxon>Poales</taxon>
        <taxon>Poaceae</taxon>
        <taxon>PACMAD clade</taxon>
        <taxon>Panicoideae</taxon>
        <taxon>Panicodae</taxon>
        <taxon>Paniceae</taxon>
        <taxon>Panicinae</taxon>
        <taxon>Panicum</taxon>
        <taxon>Panicum sect. Hiantes</taxon>
    </lineage>
</organism>
<evidence type="ECO:0000256" key="1">
    <source>
        <dbReference type="SAM" id="MobiDB-lite"/>
    </source>
</evidence>
<sequence length="154" mass="16788">MEEKARAASADFISSSPAVPLPAGVTDSATVLPMPTPGQQHRDDVGMGRRRRGGRRGPHPAGLQGVGRAPQRDRERLRRRGGTLPEEAATSMASRQGPTRRRRWRLVWGRASGSGRRLSCPWACWAPTQALALALESAARRARRRHHAAPGVRP</sequence>
<dbReference type="PANTHER" id="PTHR34662:SF3">
    <property type="entry name" value="OS04G0422700 PROTEIN"/>
    <property type="match status" value="1"/>
</dbReference>
<dbReference type="Proteomes" id="UP000823388">
    <property type="component" value="Chromosome 1N"/>
</dbReference>
<dbReference type="AlphaFoldDB" id="A0A8T0WT79"/>
<dbReference type="EMBL" id="CM029038">
    <property type="protein sequence ID" value="KAG2648334.1"/>
    <property type="molecule type" value="Genomic_DNA"/>
</dbReference>
<evidence type="ECO:0000313" key="2">
    <source>
        <dbReference type="EMBL" id="KAG2648334.1"/>
    </source>
</evidence>
<feature type="compositionally biased region" description="Basic residues" evidence="1">
    <location>
        <begin position="48"/>
        <end position="58"/>
    </location>
</feature>
<reference evidence="2" key="1">
    <citation type="submission" date="2020-05" db="EMBL/GenBank/DDBJ databases">
        <title>WGS assembly of Panicum virgatum.</title>
        <authorList>
            <person name="Lovell J.T."/>
            <person name="Jenkins J."/>
            <person name="Shu S."/>
            <person name="Juenger T.E."/>
            <person name="Schmutz J."/>
        </authorList>
    </citation>
    <scope>NUCLEOTIDE SEQUENCE</scope>
    <source>
        <strain evidence="2">AP13</strain>
    </source>
</reference>
<dbReference type="PANTHER" id="PTHR34662">
    <property type="entry name" value="OS04G0422700 PROTEIN"/>
    <property type="match status" value="1"/>
</dbReference>
<feature type="region of interest" description="Disordered" evidence="1">
    <location>
        <begin position="1"/>
        <end position="101"/>
    </location>
</feature>